<dbReference type="Gene3D" id="2.40.160.160">
    <property type="entry name" value="Inverse autotransporter, beta-domain"/>
    <property type="match status" value="1"/>
</dbReference>
<dbReference type="RefSeq" id="WP_158526376.1">
    <property type="nucleotide sequence ID" value="NZ_CP010599.1"/>
</dbReference>
<dbReference type="InterPro" id="IPR038177">
    <property type="entry name" value="IAT_beta_sf"/>
</dbReference>
<dbReference type="Pfam" id="PF11924">
    <property type="entry name" value="IAT_beta"/>
    <property type="match status" value="1"/>
</dbReference>
<comment type="similarity">
    <text evidence="1">Belongs to the intimin/invasin family.</text>
</comment>
<protein>
    <submittedName>
        <fullName evidence="3">Attaching and effacing protein</fullName>
    </submittedName>
</protein>
<evidence type="ECO:0000313" key="3">
    <source>
        <dbReference type="EMBL" id="AUQ96448.1"/>
    </source>
</evidence>
<evidence type="ECO:0000256" key="1">
    <source>
        <dbReference type="ARBA" id="ARBA00010116"/>
    </source>
</evidence>
<accession>A0ABM6RIW1</accession>
<dbReference type="PANTHER" id="PTHR39576:SF2">
    <property type="entry name" value="ATTACHING AND EFFACING PROTEIN HOMOLOG-RELATED"/>
    <property type="match status" value="1"/>
</dbReference>
<dbReference type="InterPro" id="IPR024519">
    <property type="entry name" value="IAT_beta"/>
</dbReference>
<evidence type="ECO:0000313" key="4">
    <source>
        <dbReference type="Proteomes" id="UP000236536"/>
    </source>
</evidence>
<sequence length="2244" mass="233859">MFPGQTLCQPIDKTSYSTQIELKIIGILAEHKAVRPTDAHFDVLVNRLYTQSLALLSGIDEVTPFWMQQQIKKMVFRGYGLSPEFKLGFKYAADQLARAPPVSERKKILPRPDYVPYQPSSSAVVFTSNDNNPVRATLSYDGQNTTSPKRFYPKNRFSGTNPSDFENKIARMLVDFGASHPSDQSFTPMVQRLRDQAINFLPDTSSITREWIEERLQIMMIIDEVNDPMLRAAFDSAANRLSSEVSNLPTSYLNNGTIEDQVDGTHLQTVGMGMALDAATAAARASDLPVLNRAEIEYNVSEGGINQFSALSVQPLYESDDLAHNVFVQGSYMHRDNRDTGNLGIGYRYMTPDEKALYGANLFVDHEWPYNHSRIGVGVDYKTSLLGIHANHYFAISDWKERDDGFDEKAMSGSDILLSGRIPHKPNIELFVRGYHWDREKTPILNPNGKDIWGYETFVEYTPINAMTLRAGMRNDNDSDDVQADIGLRLNYNFGMDAKDLLRAPTYNLESVKDRRFDKVQRINEIRVQERQRPGITAFVVFAQGANVEQGTTLPFGSRVTTGGAGGDAVTIRFGDGAVLNLGSNSAVLIESDRITLESGTLQYVSGSGGITNLVAPGQMITLLGTDVDLSTNGGSTILRVRDGAADFTDEAGTTRLTVGTSAESRSDDGIPPQILNANNLTAQNHSRQIHNDIHLAVPNKDTAKSSAYSDRDTIITGTMAVGETITFSVPVTKTVIVSGSPQLTFDFGGQQRFASYNTGSGTNQLIFIYQITGADGGLSNIEAREIQLNGGSVMGTNNAPMVPSLSGTMNGTIASDTIPNPFTFTDQTDVAVNTAITSDTITIAGLNASAAISITGDGTPQYSINGGAFTSVAGTINNGDTVTLQLTSAATGSVMRSATLDIGGVTDQWDVTTLSDTAPDAFAFTDQTDVAVNTAITSNTITIAGLNAAAAISITGDGTPQYSINGGAFTSVAGTINNGDTVALRLTSAATGGVMRSATLDIGGITDQWDVTTLSDTAPDAFAFTDQTNVAVNTAITSNTITIAGLNASAAISITGDGTPQYSINGGAFTSVAGTINNGDTVALRLTSAATGGVMRSATLDIGGITDQWDVTTLSDTAPDAFAFTDQTDVAVNTAITSNTITIAGLNAAAAISITGDGTPQYSINGGAFTSVAGTINNGDTVALRLTSAATGGVMRSATLDIGGVTDQWDVTTLSDTAPDAFAFTDQTDVAVNTAITSDTITIAGLNASAAISITGDGTPQYSINGGAYTSVAGTINNGDTVTLQLTSAATGSVMRSATLDIGGVTDQWDVTTLSDTAPDAFAFTDQTDVAVNTAITSDTITIAGLNASAAISITGDGTPQYSINGGAFTSVAGTINNGDTVALRLTSAATGSVMRSATLDIGGVTDQWDVTTLSDTAPDAFAFTDQTDVAVNTAITSDTITIAGLNASAAISITGDGTPQYSINGGAFTSVAGTINNGDTVALRLTSAPTGGVMRSATLDIGGITDQWDVTTLSDTAPDAFAFTDQTDVAVNTAITSDTITIAGLNASAAISITGDGTPQYSINGGAFTSVAGTINNGDTVALRLTSAATGGVMRSATLDIGGVTDQWDVTTLSDTAPDAFAFTDQTDVAVNTAITSDTITIAGLNASAAISITGDGTPQYSINGGAFTSVAGTINNGDTVALRLTSAATGGVMRSATLDIGGITDQWDVTTLSDTAPDAFAFTDQTDVAVNTAITSNTITIAGLNASAAISITGDGTPQYSINGGAFTSMAGTINNGDTVALRLTSAATGGVMRSATLDIGGITDQWDVRSINACPVPQQAGDEGCTMPDGSIYAGEFSGAPLYTSASDQGQFAWNNGTTNYTVTGATSLTDGMSNTNLLVALNDAGAPYQAAEACRALGADWYLPSRDELNLLRTNRSAIGGFDYENSYYWSSTEGAIDKAFRMRISSTGSSGILNGGKNDTRPVRCVRRAAGYPAADTTPNAFTFTDQTDVAANTLITSNTITINGIAAPTLVTISGQGSPEFRINGGDWVTSAGINSGQTLQVRMTSGGAGVTHAATVTVGGVNDIWQVSVTPPSISISEMGITDNTLQNALVSALGSQSEWIECNNSSSYIASNCSGYASTILVSQLSNGVTVGYYFNEDAANFVNLETWYNSQGFVFTSVAGRSGIYNQSGNSNPAGNTSTLRTYRGHAISALYNGGSSCFISNGAWSPGWNICDNGTEDSNYSNSTTIYGRNRVK</sequence>
<organism evidence="3 4">
    <name type="scientific">Phaeobacter inhibens</name>
    <dbReference type="NCBI Taxonomy" id="221822"/>
    <lineage>
        <taxon>Bacteria</taxon>
        <taxon>Pseudomonadati</taxon>
        <taxon>Pseudomonadota</taxon>
        <taxon>Alphaproteobacteria</taxon>
        <taxon>Rhodobacterales</taxon>
        <taxon>Roseobacteraceae</taxon>
        <taxon>Phaeobacter</taxon>
    </lineage>
</organism>
<dbReference type="Proteomes" id="UP000236536">
    <property type="component" value="Chromosome"/>
</dbReference>
<dbReference type="EMBL" id="CP010705">
    <property type="protein sequence ID" value="AUQ96448.1"/>
    <property type="molecule type" value="Genomic_DNA"/>
</dbReference>
<reference evidence="3 4" key="1">
    <citation type="journal article" date="2017" name="Genome Biol. Evol.">
        <title>Trajectories and Drivers of Genome Evolution in Surface-Associated Marine Phaeobacter.</title>
        <authorList>
            <person name="Freese H.M."/>
            <person name="Sikorski J."/>
            <person name="Bunk B."/>
            <person name="Scheuner C."/>
            <person name="Meier-Kolthoff J.P."/>
            <person name="Sproer C."/>
            <person name="Gram L."/>
            <person name="Overmann J."/>
        </authorList>
    </citation>
    <scope>NUCLEOTIDE SEQUENCE [LARGE SCALE GENOMIC DNA]</scope>
    <source>
        <strain evidence="3 4">P66</strain>
    </source>
</reference>
<dbReference type="InterPro" id="IPR051715">
    <property type="entry name" value="Intimin-Invasin_domain"/>
</dbReference>
<feature type="domain" description="Inverse autotransporter beta-domain" evidence="2">
    <location>
        <begin position="280"/>
        <end position="524"/>
    </location>
</feature>
<gene>
    <name evidence="3" type="primary">eae</name>
    <name evidence="3" type="ORF">PhaeoP66_03718</name>
</gene>
<evidence type="ECO:0000259" key="2">
    <source>
        <dbReference type="Pfam" id="PF11924"/>
    </source>
</evidence>
<reference evidence="3 4" key="2">
    <citation type="journal article" date="2017" name="Int. J. Syst. Evol. Microbiol.">
        <title>Adaptation of Surface-Associated Bacteria to the Open Ocean: A Genomically Distinct Subpopulation of Phaeobacter gallaeciensis Colonizes Pacific Mesozooplankton.</title>
        <authorList>
            <person name="Freese H.M."/>
            <person name="Methner A."/>
            <person name="Overmann J."/>
        </authorList>
    </citation>
    <scope>NUCLEOTIDE SEQUENCE [LARGE SCALE GENOMIC DNA]</scope>
    <source>
        <strain evidence="3 4">P66</strain>
    </source>
</reference>
<keyword evidence="4" id="KW-1185">Reference proteome</keyword>
<dbReference type="PANTHER" id="PTHR39576">
    <property type="entry name" value="ATTACHING AND EFFACING PROTEIN HOMOLOG-RELATED-RELATED"/>
    <property type="match status" value="1"/>
</dbReference>
<name>A0ABM6RIW1_9RHOB</name>
<proteinExistence type="inferred from homology"/>